<proteinExistence type="inferred from homology"/>
<dbReference type="PANTHER" id="PTHR31669">
    <property type="entry name" value="PROTEIN FAR1-RELATED SEQUENCE 10-RELATED"/>
    <property type="match status" value="1"/>
</dbReference>
<comment type="caution">
    <text evidence="2">The sequence shown here is derived from an EMBL/GenBank/DDBJ whole genome shotgun (WGS) entry which is preliminary data.</text>
</comment>
<dbReference type="PANTHER" id="PTHR31669:SF303">
    <property type="entry name" value="PROTEIN FAR1-RELATED SEQUENCE"/>
    <property type="match status" value="1"/>
</dbReference>
<keyword evidence="3" id="KW-1185">Reference proteome</keyword>
<evidence type="ECO:0000313" key="3">
    <source>
        <dbReference type="Proteomes" id="UP001187471"/>
    </source>
</evidence>
<dbReference type="EMBL" id="JAVXUO010001034">
    <property type="protein sequence ID" value="KAK2986810.1"/>
    <property type="molecule type" value="Genomic_DNA"/>
</dbReference>
<dbReference type="GO" id="GO:0006355">
    <property type="term" value="P:regulation of DNA-templated transcription"/>
    <property type="evidence" value="ECO:0007669"/>
    <property type="project" value="UniProtKB-UniRule"/>
</dbReference>
<evidence type="ECO:0000313" key="2">
    <source>
        <dbReference type="EMBL" id="KAK2986810.1"/>
    </source>
</evidence>
<accession>A0AA88RPY9</accession>
<comment type="similarity">
    <text evidence="1">Belongs to the FHY3/FAR1 family.</text>
</comment>
<keyword evidence="1" id="KW-0863">Zinc-finger</keyword>
<feature type="non-terminal residue" evidence="2">
    <location>
        <position position="1"/>
    </location>
</feature>
<evidence type="ECO:0000256" key="1">
    <source>
        <dbReference type="RuleBase" id="RU367018"/>
    </source>
</evidence>
<keyword evidence="1" id="KW-0479">Metal-binding</keyword>
<keyword evidence="1" id="KW-0539">Nucleus</keyword>
<dbReference type="InterPro" id="IPR031052">
    <property type="entry name" value="FHY3/FAR1"/>
</dbReference>
<dbReference type="Proteomes" id="UP001187471">
    <property type="component" value="Unassembled WGS sequence"/>
</dbReference>
<sequence length="187" mass="22127">MIDEYKLENNSWILKLYESRLKWCVVFSKDTFSADIRSTQRSESTNNVFQDMACKTMTLTEFFYHYEKNAVKMREKEVEDDFDSARGKPKVVVKRYGLLNHASSVYTHTIFRMVQHEFIQSLSEHVVDTSQEGTISRYMLKCEGGKREHKSKGWLCRHALRVLNVCIKAKRIPEQYVLKRWTKGAKR</sequence>
<comment type="subcellular location">
    <subcellularLocation>
        <location evidence="1">Nucleus</location>
    </subcellularLocation>
</comment>
<gene>
    <name evidence="2" type="ORF">RJ640_011035</name>
</gene>
<organism evidence="2 3">
    <name type="scientific">Escallonia rubra</name>
    <dbReference type="NCBI Taxonomy" id="112253"/>
    <lineage>
        <taxon>Eukaryota</taxon>
        <taxon>Viridiplantae</taxon>
        <taxon>Streptophyta</taxon>
        <taxon>Embryophyta</taxon>
        <taxon>Tracheophyta</taxon>
        <taxon>Spermatophyta</taxon>
        <taxon>Magnoliopsida</taxon>
        <taxon>eudicotyledons</taxon>
        <taxon>Gunneridae</taxon>
        <taxon>Pentapetalae</taxon>
        <taxon>asterids</taxon>
        <taxon>campanulids</taxon>
        <taxon>Escalloniales</taxon>
        <taxon>Escalloniaceae</taxon>
        <taxon>Escallonia</taxon>
    </lineage>
</organism>
<protein>
    <recommendedName>
        <fullName evidence="1">Protein FAR1-RELATED SEQUENCE</fullName>
    </recommendedName>
</protein>
<dbReference type="AlphaFoldDB" id="A0AA88RPY9"/>
<name>A0AA88RPY9_9ASTE</name>
<dbReference type="GO" id="GO:0008270">
    <property type="term" value="F:zinc ion binding"/>
    <property type="evidence" value="ECO:0007669"/>
    <property type="project" value="UniProtKB-UniRule"/>
</dbReference>
<dbReference type="GO" id="GO:0005634">
    <property type="term" value="C:nucleus"/>
    <property type="evidence" value="ECO:0007669"/>
    <property type="project" value="UniProtKB-SubCell"/>
</dbReference>
<comment type="function">
    <text evidence="1">Putative transcription activator involved in regulating light control of development.</text>
</comment>
<reference evidence="2" key="1">
    <citation type="submission" date="2022-12" db="EMBL/GenBank/DDBJ databases">
        <title>Draft genome assemblies for two species of Escallonia (Escalloniales).</title>
        <authorList>
            <person name="Chanderbali A."/>
            <person name="Dervinis C."/>
            <person name="Anghel I."/>
            <person name="Soltis D."/>
            <person name="Soltis P."/>
            <person name="Zapata F."/>
        </authorList>
    </citation>
    <scope>NUCLEOTIDE SEQUENCE</scope>
    <source>
        <strain evidence="2">UCBG92.1500</strain>
        <tissue evidence="2">Leaf</tissue>
    </source>
</reference>
<keyword evidence="1" id="KW-0862">Zinc</keyword>